<dbReference type="InterPro" id="IPR016163">
    <property type="entry name" value="Ald_DH_C"/>
</dbReference>
<evidence type="ECO:0000313" key="10">
    <source>
        <dbReference type="EMBL" id="VAX42684.1"/>
    </source>
</evidence>
<dbReference type="Pfam" id="PF00171">
    <property type="entry name" value="Aldedh"/>
    <property type="match status" value="1"/>
</dbReference>
<feature type="domain" description="Proline utilization A N-terminal" evidence="9">
    <location>
        <begin position="24"/>
        <end position="133"/>
    </location>
</feature>
<dbReference type="InterPro" id="IPR050485">
    <property type="entry name" value="Proline_metab_enzyme"/>
</dbReference>
<evidence type="ECO:0000259" key="7">
    <source>
        <dbReference type="Pfam" id="PF00171"/>
    </source>
</evidence>
<evidence type="ECO:0000256" key="5">
    <source>
        <dbReference type="ARBA" id="ARBA00048142"/>
    </source>
</evidence>
<dbReference type="InterPro" id="IPR016162">
    <property type="entry name" value="Ald_DH_N"/>
</dbReference>
<dbReference type="AlphaFoldDB" id="A0A3B1E117"/>
<accession>A0A3B1E117</accession>
<evidence type="ECO:0000256" key="4">
    <source>
        <dbReference type="ARBA" id="ARBA00023027"/>
    </source>
</evidence>
<dbReference type="InterPro" id="IPR016160">
    <property type="entry name" value="Ald_DH_CS_CYS"/>
</dbReference>
<comment type="catalytic activity">
    <reaction evidence="5">
        <text>L-glutamate 5-semialdehyde + NAD(+) + H2O = L-glutamate + NADH + 2 H(+)</text>
        <dbReference type="Rhea" id="RHEA:30235"/>
        <dbReference type="ChEBI" id="CHEBI:15377"/>
        <dbReference type="ChEBI" id="CHEBI:15378"/>
        <dbReference type="ChEBI" id="CHEBI:29985"/>
        <dbReference type="ChEBI" id="CHEBI:57540"/>
        <dbReference type="ChEBI" id="CHEBI:57945"/>
        <dbReference type="ChEBI" id="CHEBI:58066"/>
        <dbReference type="EC" id="1.2.1.88"/>
    </reaction>
</comment>
<dbReference type="InterPro" id="IPR002872">
    <property type="entry name" value="Proline_DH_dom"/>
</dbReference>
<dbReference type="SUPFAM" id="SSF51730">
    <property type="entry name" value="FAD-linked oxidoreductase"/>
    <property type="match status" value="1"/>
</dbReference>
<keyword evidence="4" id="KW-0520">NAD</keyword>
<keyword evidence="3 10" id="KW-0560">Oxidoreductase</keyword>
<comment type="pathway">
    <text evidence="1">Amino-acid degradation; L-proline degradation into L-glutamate; L-glutamate from L-proline: step 2/2.</text>
</comment>
<dbReference type="InterPro" id="IPR016161">
    <property type="entry name" value="Ald_DH/histidinol_DH"/>
</dbReference>
<evidence type="ECO:0000256" key="3">
    <source>
        <dbReference type="ARBA" id="ARBA00023002"/>
    </source>
</evidence>
<dbReference type="SUPFAM" id="SSF53720">
    <property type="entry name" value="ALDH-like"/>
    <property type="match status" value="1"/>
</dbReference>
<evidence type="ECO:0000256" key="1">
    <source>
        <dbReference type="ARBA" id="ARBA00004786"/>
    </source>
</evidence>
<sequence length="918" mass="99769">MAIFSRKPKSPPAVAPTPTGTGLEERTTAIGRTMLEKARGHKSGLLSAKFYSDKLMDWSMKDPDFKVQMFRFVDAFPMFRTPESIHEHLVDYLTQPGVKVPPGMDLGLKAGGVAKGLLASTISGQIKGMGSKFIAGTDAADALPGLRGLWNEGIAFSVDLLGEACVSDAEADAYRDKYLDLINNLPEEVAGWKADPRLETDHLGGIPRTNVSIKISSLSAKCDPVDTEGAIADLMTRIVPILEAAKARGVLINFDMEQFSLKDLTLELFMRCCEQVDFHAGLAMQAYLKSGVADAKRICEWATRTGRVVTVRLVKGAYWDYETIHAEEMGWPCPVWNEKWLSDKCFEDMTDVFLDHCPKTEDGGTSTSGAGVSPAEPLGPTHRAAGSGGIKLALGSHNIRSIAHAVAGLEERGLPREAMELQMLHGMADQLKHAAAEMDLRVREYVPVGEMIPGMAYLVRRLLENTSNESWLRAGFMDNADPAVLLAAPARKPGEAEKQDLMLSAAARHKLSVSHPDIGDGKPFTNEPMRDFSQAEQRKTFAEAIARAQVPQGEVLLDAEQAGAMLDAAHAAFPRWRDTPQIERSGALVRAAATLHNRRDELSGVMIKEAGKTWAEADADICEAIDFCEYYARQAMPMFTRQRLGKFIGELDEVWYQPKGVAVIISPWNFPAAIFCGMTTAALVTGNCAIVKPSRPTVGIARLITEILWEAGFPKDVLHFCHAPGATVGSVLVRDPRVSMIAFTGSKEVGLDIIEGAAHTQPGQANVKKIISEMGGKNAVIIDTSADLDEAVLGVRYSAFGFQGQKCSACSRCIVVDPEGPEGEATKLFITRLVESTRSLVIGDPMLPGSDMGPVIDASAKKTMLDYIEKGKAECKLELAMETPEGLEEQTGRDYTPPHIFSRVTMEHAIGREEIFGP</sequence>
<dbReference type="Gene3D" id="3.40.605.10">
    <property type="entry name" value="Aldehyde Dehydrogenase, Chain A, domain 1"/>
    <property type="match status" value="1"/>
</dbReference>
<dbReference type="PANTHER" id="PTHR42862">
    <property type="entry name" value="DELTA-1-PYRROLINE-5-CARBOXYLATE DEHYDROGENASE 1, ISOFORM A-RELATED"/>
    <property type="match status" value="1"/>
</dbReference>
<evidence type="ECO:0000259" key="9">
    <source>
        <dbReference type="Pfam" id="PF18083"/>
    </source>
</evidence>
<feature type="domain" description="Proline dehydrogenase" evidence="8">
    <location>
        <begin position="147"/>
        <end position="473"/>
    </location>
</feature>
<feature type="domain" description="Aldehyde dehydrogenase" evidence="7">
    <location>
        <begin position="557"/>
        <end position="918"/>
    </location>
</feature>
<organism evidence="10">
    <name type="scientific">hydrothermal vent metagenome</name>
    <dbReference type="NCBI Taxonomy" id="652676"/>
    <lineage>
        <taxon>unclassified sequences</taxon>
        <taxon>metagenomes</taxon>
        <taxon>ecological metagenomes</taxon>
    </lineage>
</organism>
<gene>
    <name evidence="10" type="ORF">MNBD_PLANCTO03-1728</name>
</gene>
<dbReference type="EMBL" id="UOGK01000737">
    <property type="protein sequence ID" value="VAX42684.1"/>
    <property type="molecule type" value="Genomic_DNA"/>
</dbReference>
<protein>
    <recommendedName>
        <fullName evidence="2">L-glutamate gamma-semialdehyde dehydrogenase</fullName>
        <ecNumber evidence="2">1.2.1.88</ecNumber>
    </recommendedName>
</protein>
<dbReference type="InterPro" id="IPR015590">
    <property type="entry name" value="Aldehyde_DH_dom"/>
</dbReference>
<dbReference type="PANTHER" id="PTHR42862:SF1">
    <property type="entry name" value="DELTA-1-PYRROLINE-5-CARBOXYLATE DEHYDROGENASE 2, ISOFORM A-RELATED"/>
    <property type="match status" value="1"/>
</dbReference>
<dbReference type="GO" id="GO:0010133">
    <property type="term" value="P:L-proline catabolic process to L-glutamate"/>
    <property type="evidence" value="ECO:0007669"/>
    <property type="project" value="TreeGrafter"/>
</dbReference>
<dbReference type="PROSITE" id="PS00070">
    <property type="entry name" value="ALDEHYDE_DEHYDR_CYS"/>
    <property type="match status" value="1"/>
</dbReference>
<proteinExistence type="predicted"/>
<dbReference type="Pfam" id="PF18083">
    <property type="entry name" value="PutA_N"/>
    <property type="match status" value="1"/>
</dbReference>
<dbReference type="GO" id="GO:0003842">
    <property type="term" value="F:L-glutamate gamma-semialdehyde dehydrogenase activity"/>
    <property type="evidence" value="ECO:0007669"/>
    <property type="project" value="UniProtKB-EC"/>
</dbReference>
<feature type="non-terminal residue" evidence="10">
    <location>
        <position position="918"/>
    </location>
</feature>
<dbReference type="Gene3D" id="3.20.20.220">
    <property type="match status" value="1"/>
</dbReference>
<dbReference type="InterPro" id="IPR029041">
    <property type="entry name" value="FAD-linked_oxidoreductase-like"/>
</dbReference>
<dbReference type="InterPro" id="IPR041514">
    <property type="entry name" value="PutA_N"/>
</dbReference>
<evidence type="ECO:0000256" key="2">
    <source>
        <dbReference type="ARBA" id="ARBA00012884"/>
    </source>
</evidence>
<feature type="region of interest" description="Disordered" evidence="6">
    <location>
        <begin position="1"/>
        <end position="25"/>
    </location>
</feature>
<dbReference type="GO" id="GO:0009898">
    <property type="term" value="C:cytoplasmic side of plasma membrane"/>
    <property type="evidence" value="ECO:0007669"/>
    <property type="project" value="TreeGrafter"/>
</dbReference>
<evidence type="ECO:0000259" key="8">
    <source>
        <dbReference type="Pfam" id="PF01619"/>
    </source>
</evidence>
<dbReference type="EC" id="1.2.1.88" evidence="2"/>
<dbReference type="Gene3D" id="3.40.309.10">
    <property type="entry name" value="Aldehyde Dehydrogenase, Chain A, domain 2"/>
    <property type="match status" value="1"/>
</dbReference>
<name>A0A3B1E117_9ZZZZ</name>
<reference evidence="10" key="1">
    <citation type="submission" date="2018-06" db="EMBL/GenBank/DDBJ databases">
        <authorList>
            <person name="Zhirakovskaya E."/>
        </authorList>
    </citation>
    <scope>NUCLEOTIDE SEQUENCE</scope>
</reference>
<dbReference type="Pfam" id="PF01619">
    <property type="entry name" value="Pro_dh"/>
    <property type="match status" value="1"/>
</dbReference>
<evidence type="ECO:0000256" key="6">
    <source>
        <dbReference type="SAM" id="MobiDB-lite"/>
    </source>
</evidence>